<proteinExistence type="predicted"/>
<keyword evidence="1" id="KW-0407">Ion channel</keyword>
<reference evidence="1 2" key="1">
    <citation type="submission" date="2019-09" db="EMBL/GenBank/DDBJ databases">
        <authorList>
            <person name="Ou C."/>
        </authorList>
    </citation>
    <scope>NUCLEOTIDE SEQUENCE [LARGE SCALE GENOMIC DNA]</scope>
    <source>
        <strain evidence="1">S2</strain>
        <tissue evidence="1">Leaf</tissue>
    </source>
</reference>
<name>A0A5N5GYY5_9ROSA</name>
<keyword evidence="1" id="KW-0406">Ion transport</keyword>
<evidence type="ECO:0000313" key="2">
    <source>
        <dbReference type="Proteomes" id="UP000327157"/>
    </source>
</evidence>
<dbReference type="Proteomes" id="UP000327157">
    <property type="component" value="Chromosome 15"/>
</dbReference>
<evidence type="ECO:0000313" key="1">
    <source>
        <dbReference type="EMBL" id="KAB2618300.1"/>
    </source>
</evidence>
<accession>A0A5N5GYY5</accession>
<reference evidence="1 2" key="3">
    <citation type="submission" date="2019-11" db="EMBL/GenBank/DDBJ databases">
        <title>A de novo genome assembly of a pear dwarfing rootstock.</title>
        <authorList>
            <person name="Wang F."/>
            <person name="Wang J."/>
            <person name="Li S."/>
            <person name="Zhang Y."/>
            <person name="Fang M."/>
            <person name="Ma L."/>
            <person name="Zhao Y."/>
            <person name="Jiang S."/>
        </authorList>
    </citation>
    <scope>NUCLEOTIDE SEQUENCE [LARGE SCALE GENOMIC DNA]</scope>
    <source>
        <strain evidence="1">S2</strain>
        <tissue evidence="1">Leaf</tissue>
    </source>
</reference>
<organism evidence="1 2">
    <name type="scientific">Pyrus ussuriensis x Pyrus communis</name>
    <dbReference type="NCBI Taxonomy" id="2448454"/>
    <lineage>
        <taxon>Eukaryota</taxon>
        <taxon>Viridiplantae</taxon>
        <taxon>Streptophyta</taxon>
        <taxon>Embryophyta</taxon>
        <taxon>Tracheophyta</taxon>
        <taxon>Spermatophyta</taxon>
        <taxon>Magnoliopsida</taxon>
        <taxon>eudicotyledons</taxon>
        <taxon>Gunneridae</taxon>
        <taxon>Pentapetalae</taxon>
        <taxon>rosids</taxon>
        <taxon>fabids</taxon>
        <taxon>Rosales</taxon>
        <taxon>Rosaceae</taxon>
        <taxon>Amygdaloideae</taxon>
        <taxon>Maleae</taxon>
        <taxon>Pyrus</taxon>
    </lineage>
</organism>
<keyword evidence="2" id="KW-1185">Reference proteome</keyword>
<keyword evidence="1" id="KW-0813">Transport</keyword>
<sequence length="186" mass="21036">MGDAIFSMSQMPLDEDLNLDLPLIFDCCLDSSCPICCENYSGDCLVNFDLPPEFDCSPYGTYHVCYQGSCVAQRNVDMESCLIIKNVDVFYFRISKVFVDIINQMKENVKVARYAIKGAFHTSTVNIKCSKYLFVWTGRVQFYRTKSNDDSNSMTNSLQPHENDASQGLKALLHKITGSWDLSSII</sequence>
<dbReference type="EMBL" id="SMOL01000401">
    <property type="protein sequence ID" value="KAB2618300.1"/>
    <property type="molecule type" value="Genomic_DNA"/>
</dbReference>
<dbReference type="GO" id="GO:0034220">
    <property type="term" value="P:monoatomic ion transmembrane transport"/>
    <property type="evidence" value="ECO:0007669"/>
    <property type="project" value="UniProtKB-KW"/>
</dbReference>
<comment type="caution">
    <text evidence="1">The sequence shown here is derived from an EMBL/GenBank/DDBJ whole genome shotgun (WGS) entry which is preliminary data.</text>
</comment>
<dbReference type="AlphaFoldDB" id="A0A5N5GYY5"/>
<protein>
    <submittedName>
        <fullName evidence="1">Potassium channel SKOR-like</fullName>
    </submittedName>
</protein>
<reference evidence="2" key="2">
    <citation type="submission" date="2019-10" db="EMBL/GenBank/DDBJ databases">
        <title>A de novo genome assembly of a pear dwarfing rootstock.</title>
        <authorList>
            <person name="Wang F."/>
            <person name="Wang J."/>
            <person name="Li S."/>
            <person name="Zhang Y."/>
            <person name="Fang M."/>
            <person name="Ma L."/>
            <person name="Zhao Y."/>
            <person name="Jiang S."/>
        </authorList>
    </citation>
    <scope>NUCLEOTIDE SEQUENCE [LARGE SCALE GENOMIC DNA]</scope>
</reference>
<gene>
    <name evidence="1" type="ORF">D8674_014169</name>
</gene>